<feature type="transmembrane region" description="Helical" evidence="1">
    <location>
        <begin position="25"/>
        <end position="46"/>
    </location>
</feature>
<keyword evidence="1" id="KW-1133">Transmembrane helix</keyword>
<proteinExistence type="predicted"/>
<dbReference type="Pfam" id="PF02517">
    <property type="entry name" value="Rce1-like"/>
    <property type="match status" value="1"/>
</dbReference>
<dbReference type="Proteomes" id="UP000219636">
    <property type="component" value="Unassembled WGS sequence"/>
</dbReference>
<protein>
    <recommendedName>
        <fullName evidence="2">CAAX prenyl protease 2/Lysostaphin resistance protein A-like domain-containing protein</fullName>
    </recommendedName>
</protein>
<dbReference type="EMBL" id="OBMQ01000002">
    <property type="protein sequence ID" value="SOB98533.1"/>
    <property type="molecule type" value="Genomic_DNA"/>
</dbReference>
<feature type="transmembrane region" description="Helical" evidence="1">
    <location>
        <begin position="91"/>
        <end position="111"/>
    </location>
</feature>
<dbReference type="GO" id="GO:0004175">
    <property type="term" value="F:endopeptidase activity"/>
    <property type="evidence" value="ECO:0007669"/>
    <property type="project" value="UniProtKB-ARBA"/>
</dbReference>
<gene>
    <name evidence="3" type="ORF">SAMN05880501_10240</name>
</gene>
<keyword evidence="1" id="KW-0812">Transmembrane</keyword>
<feature type="transmembrane region" description="Helical" evidence="1">
    <location>
        <begin position="155"/>
        <end position="176"/>
    </location>
</feature>
<dbReference type="InterPro" id="IPR003675">
    <property type="entry name" value="Rce1/LyrA-like_dom"/>
</dbReference>
<dbReference type="GO" id="GO:0080120">
    <property type="term" value="P:CAAX-box protein maturation"/>
    <property type="evidence" value="ECO:0007669"/>
    <property type="project" value="UniProtKB-ARBA"/>
</dbReference>
<evidence type="ECO:0000313" key="4">
    <source>
        <dbReference type="Proteomes" id="UP000219636"/>
    </source>
</evidence>
<sequence length="236" mass="27119">MYIFNIIEDIGGGGVFGLESKRNRLIVYLSPLFIIAVVHMVATISYKTIPSFSWIITAISYWGLTGLMKYLFVPSNTLRDWLKKPVFIKKWLIIGLVVGIFPAVGILAFNVNLLVEYPMLTLFLFLFALINPWFEEGYWRGMILDAGDGMSIPRWLNIGYSTFFFVLSHPLMWGVFSIANRSIQMYISLLVMGIVWSMIRYKTGSLRWSVYSHMLVDVGNLSVFVFLNLYVPPHMK</sequence>
<reference evidence="4" key="1">
    <citation type="submission" date="2017-08" db="EMBL/GenBank/DDBJ databases">
        <authorList>
            <person name="Varghese N."/>
            <person name="Submissions S."/>
        </authorList>
    </citation>
    <scope>NUCLEOTIDE SEQUENCE [LARGE SCALE GENOMIC DNA]</scope>
    <source>
        <strain evidence="4">JC22</strain>
    </source>
</reference>
<dbReference type="AlphaFoldDB" id="A0A285RVM8"/>
<feature type="domain" description="CAAX prenyl protease 2/Lysostaphin resistance protein A-like" evidence="2">
    <location>
        <begin position="120"/>
        <end position="218"/>
    </location>
</feature>
<keyword evidence="4" id="KW-1185">Reference proteome</keyword>
<keyword evidence="1" id="KW-0472">Membrane</keyword>
<organism evidence="3 4">
    <name type="scientific">Ureibacillus xyleni</name>
    <dbReference type="NCBI Taxonomy" id="614648"/>
    <lineage>
        <taxon>Bacteria</taxon>
        <taxon>Bacillati</taxon>
        <taxon>Bacillota</taxon>
        <taxon>Bacilli</taxon>
        <taxon>Bacillales</taxon>
        <taxon>Caryophanaceae</taxon>
        <taxon>Ureibacillus</taxon>
    </lineage>
</organism>
<evidence type="ECO:0000256" key="1">
    <source>
        <dbReference type="SAM" id="Phobius"/>
    </source>
</evidence>
<feature type="transmembrane region" description="Helical" evidence="1">
    <location>
        <begin position="182"/>
        <end position="199"/>
    </location>
</feature>
<feature type="transmembrane region" description="Helical" evidence="1">
    <location>
        <begin position="211"/>
        <end position="231"/>
    </location>
</feature>
<name>A0A285RVM8_9BACL</name>
<feature type="transmembrane region" description="Helical" evidence="1">
    <location>
        <begin position="117"/>
        <end position="134"/>
    </location>
</feature>
<accession>A0A285RVM8</accession>
<feature type="transmembrane region" description="Helical" evidence="1">
    <location>
        <begin position="52"/>
        <end position="71"/>
    </location>
</feature>
<evidence type="ECO:0000259" key="2">
    <source>
        <dbReference type="Pfam" id="PF02517"/>
    </source>
</evidence>
<evidence type="ECO:0000313" key="3">
    <source>
        <dbReference type="EMBL" id="SOB98533.1"/>
    </source>
</evidence>